<protein>
    <recommendedName>
        <fullName evidence="4">DUF4988 domain-containing protein</fullName>
    </recommendedName>
</protein>
<keyword evidence="1" id="KW-0175">Coiled coil</keyword>
<dbReference type="EMBL" id="JBHUPA010000039">
    <property type="protein sequence ID" value="MFD2965638.1"/>
    <property type="molecule type" value="Genomic_DNA"/>
</dbReference>
<dbReference type="RefSeq" id="WP_377613554.1">
    <property type="nucleotide sequence ID" value="NZ_JBHUPA010000039.1"/>
</dbReference>
<proteinExistence type="predicted"/>
<evidence type="ECO:0000256" key="1">
    <source>
        <dbReference type="SAM" id="Coils"/>
    </source>
</evidence>
<comment type="caution">
    <text evidence="2">The sequence shown here is derived from an EMBL/GenBank/DDBJ whole genome shotgun (WGS) entry which is preliminary data.</text>
</comment>
<organism evidence="2 3">
    <name type="scientific">Olivibacter jilunii</name>
    <dbReference type="NCBI Taxonomy" id="985016"/>
    <lineage>
        <taxon>Bacteria</taxon>
        <taxon>Pseudomonadati</taxon>
        <taxon>Bacteroidota</taxon>
        <taxon>Sphingobacteriia</taxon>
        <taxon>Sphingobacteriales</taxon>
        <taxon>Sphingobacteriaceae</taxon>
        <taxon>Olivibacter</taxon>
    </lineage>
</organism>
<name>A0ABW6BB75_9SPHI</name>
<gene>
    <name evidence="2" type="ORF">ACFS6J_27810</name>
</gene>
<sequence length="539" mass="59414">MRNLFLKLTGIPLVMICLCIFSCSKDDDNLREEIDNLEARVSDIENQLTEIDNTLIELKEQGKLNQNEIMALKELSTQLSEITTTIKNQTNLQADNILSLKKALENSQSTVQYEELKSSIKSIQNVINDNYAEQKLTAEGTLHLQESVERLSDELNKLKAIESTQEIVGKIEKGAFTKGSLITLFEMDTTLSQTGRSFNGTINDNLGSFYIKVKNLKGKLARVVADGFFYNEVSNKNSISKISLTGLIKIDSSEIINVNVLTHLEEPRVKYLMTIEGKSFDEAKKQAVTEVLASFGISNPGITRAEKVSLFGTSTSNNIALALSTMLVGFRSESQLVEILNDIAQDLQDDGTLSNVDLGNEIFSHLYYLNKSSVVNQVKHKYTGIYPDSILNNISLDYISAFTNLNLYTKTRDLIQYPAASKTTYLGLNSLNTNVNNISSSVFEASSIVSTEALKLKVEISADFSSTGESYLSSLLGTLQGWTIIPVGNNRIILESTGAGLNTVALTIQTPASNAVLNIKYYENGGETPTRTKTLTLSY</sequence>
<evidence type="ECO:0008006" key="4">
    <source>
        <dbReference type="Google" id="ProtNLM"/>
    </source>
</evidence>
<evidence type="ECO:0000313" key="3">
    <source>
        <dbReference type="Proteomes" id="UP001597560"/>
    </source>
</evidence>
<accession>A0ABW6BB75</accession>
<evidence type="ECO:0000313" key="2">
    <source>
        <dbReference type="EMBL" id="MFD2965638.1"/>
    </source>
</evidence>
<feature type="coiled-coil region" evidence="1">
    <location>
        <begin position="27"/>
        <end position="92"/>
    </location>
</feature>
<dbReference type="Proteomes" id="UP001597560">
    <property type="component" value="Unassembled WGS sequence"/>
</dbReference>
<reference evidence="3" key="1">
    <citation type="journal article" date="2019" name="Int. J. Syst. Evol. Microbiol.">
        <title>The Global Catalogue of Microorganisms (GCM) 10K type strain sequencing project: providing services to taxonomists for standard genome sequencing and annotation.</title>
        <authorList>
            <consortium name="The Broad Institute Genomics Platform"/>
            <consortium name="The Broad Institute Genome Sequencing Center for Infectious Disease"/>
            <person name="Wu L."/>
            <person name="Ma J."/>
        </authorList>
    </citation>
    <scope>NUCLEOTIDE SEQUENCE [LARGE SCALE GENOMIC DNA]</scope>
    <source>
        <strain evidence="3">KCTC 23098</strain>
    </source>
</reference>
<keyword evidence="3" id="KW-1185">Reference proteome</keyword>